<dbReference type="PANTHER" id="PTHR37422">
    <property type="entry name" value="TEICHURONIC ACID BIOSYNTHESIS PROTEIN TUAE"/>
    <property type="match status" value="1"/>
</dbReference>
<feature type="transmembrane region" description="Helical" evidence="5">
    <location>
        <begin position="394"/>
        <end position="416"/>
    </location>
</feature>
<keyword evidence="3 5" id="KW-1133">Transmembrane helix</keyword>
<evidence type="ECO:0000256" key="4">
    <source>
        <dbReference type="ARBA" id="ARBA00023136"/>
    </source>
</evidence>
<keyword evidence="4 5" id="KW-0472">Membrane</keyword>
<protein>
    <submittedName>
        <fullName evidence="7">O-antigen polymerase</fullName>
    </submittedName>
</protein>
<evidence type="ECO:0000313" key="8">
    <source>
        <dbReference type="Proteomes" id="UP000250744"/>
    </source>
</evidence>
<accession>A0A364NMJ8</accession>
<reference evidence="7 8" key="1">
    <citation type="submission" date="2018-06" db="EMBL/GenBank/DDBJ databases">
        <title>Nitrincola tibetense sp. nov., isolated from Lake XuguoCo on Tibetan Plateau.</title>
        <authorList>
            <person name="Xing P."/>
        </authorList>
    </citation>
    <scope>NUCLEOTIDE SEQUENCE [LARGE SCALE GENOMIC DNA]</scope>
    <source>
        <strain evidence="8">xg18</strain>
    </source>
</reference>
<feature type="transmembrane region" description="Helical" evidence="5">
    <location>
        <begin position="68"/>
        <end position="89"/>
    </location>
</feature>
<dbReference type="AlphaFoldDB" id="A0A364NMJ8"/>
<evidence type="ECO:0000259" key="6">
    <source>
        <dbReference type="Pfam" id="PF04932"/>
    </source>
</evidence>
<feature type="transmembrane region" description="Helical" evidence="5">
    <location>
        <begin position="101"/>
        <end position="120"/>
    </location>
</feature>
<evidence type="ECO:0000256" key="1">
    <source>
        <dbReference type="ARBA" id="ARBA00004141"/>
    </source>
</evidence>
<feature type="transmembrane region" description="Helical" evidence="5">
    <location>
        <begin position="12"/>
        <end position="29"/>
    </location>
</feature>
<dbReference type="OrthoDB" id="9783389at2"/>
<dbReference type="InterPro" id="IPR007016">
    <property type="entry name" value="O-antigen_ligase-rel_domated"/>
</dbReference>
<dbReference type="RefSeq" id="WP_112158863.1">
    <property type="nucleotide sequence ID" value="NZ_QKRX01000005.1"/>
</dbReference>
<evidence type="ECO:0000256" key="5">
    <source>
        <dbReference type="SAM" id="Phobius"/>
    </source>
</evidence>
<feature type="transmembrane region" description="Helical" evidence="5">
    <location>
        <begin position="361"/>
        <end position="382"/>
    </location>
</feature>
<dbReference type="GO" id="GO:0016020">
    <property type="term" value="C:membrane"/>
    <property type="evidence" value="ECO:0007669"/>
    <property type="project" value="UniProtKB-SubCell"/>
</dbReference>
<keyword evidence="2 5" id="KW-0812">Transmembrane</keyword>
<dbReference type="PANTHER" id="PTHR37422:SF13">
    <property type="entry name" value="LIPOPOLYSACCHARIDE BIOSYNTHESIS PROTEIN PA4999-RELATED"/>
    <property type="match status" value="1"/>
</dbReference>
<feature type="transmembrane region" description="Helical" evidence="5">
    <location>
        <begin position="422"/>
        <end position="441"/>
    </location>
</feature>
<comment type="caution">
    <text evidence="7">The sequence shown here is derived from an EMBL/GenBank/DDBJ whole genome shotgun (WGS) entry which is preliminary data.</text>
</comment>
<feature type="transmembrane region" description="Helical" evidence="5">
    <location>
        <begin position="263"/>
        <end position="282"/>
    </location>
</feature>
<name>A0A364NMJ8_9GAMM</name>
<organism evidence="7 8">
    <name type="scientific">Nitrincola tibetensis</name>
    <dbReference type="NCBI Taxonomy" id="2219697"/>
    <lineage>
        <taxon>Bacteria</taxon>
        <taxon>Pseudomonadati</taxon>
        <taxon>Pseudomonadota</taxon>
        <taxon>Gammaproteobacteria</taxon>
        <taxon>Oceanospirillales</taxon>
        <taxon>Oceanospirillaceae</taxon>
        <taxon>Nitrincola</taxon>
    </lineage>
</organism>
<keyword evidence="8" id="KW-1185">Reference proteome</keyword>
<feature type="transmembrane region" description="Helical" evidence="5">
    <location>
        <begin position="127"/>
        <end position="156"/>
    </location>
</feature>
<sequence>MDYEYPQSRLERLTAAAILLLLVWMPLPLGSNRSWSMALFILLVGVLALIWGVALLRSRPVPNRSLQAAWLMFALLVSTQVWVALQWLLGLTADVGRTFQSLMLGITYSLLFLMVINLFNTRKRLTVLLAVIVISGTFQAFYGAIMVLSGVEWLLGVPKEFYKGNATGTFVNRNHLAGYLEMTLACGIGLMLALRDGQPFRWVNVLELLLGPKARLRLALVIMVIGLVMSQSRMGNAGFFSSLLIVGSIFVLINRQNRLRNSMILISIILIDMLVISQYFGLERLKNRLMNTEVAITQEEGQLVFDINDLRGLAFTQSIPLAQEKTWIGHGAGAYETVFIGHTGPNFGGHFDHAHNDYLQFWVEFGLIGSLPLLLFTLLALFHSFRALWNRESLFRSGVGFGTAMAIIAIVIHSASDFNLQIPANAVTYVVICAIAVLANGHSRKKYRKRYHTSHES</sequence>
<dbReference type="Pfam" id="PF04932">
    <property type="entry name" value="Wzy_C"/>
    <property type="match status" value="1"/>
</dbReference>
<evidence type="ECO:0000256" key="2">
    <source>
        <dbReference type="ARBA" id="ARBA00022692"/>
    </source>
</evidence>
<feature type="domain" description="O-antigen ligase-related" evidence="6">
    <location>
        <begin position="218"/>
        <end position="371"/>
    </location>
</feature>
<dbReference type="Proteomes" id="UP000250744">
    <property type="component" value="Unassembled WGS sequence"/>
</dbReference>
<feature type="transmembrane region" description="Helical" evidence="5">
    <location>
        <begin position="176"/>
        <end position="194"/>
    </location>
</feature>
<proteinExistence type="predicted"/>
<evidence type="ECO:0000313" key="7">
    <source>
        <dbReference type="EMBL" id="RAU18220.1"/>
    </source>
</evidence>
<comment type="subcellular location">
    <subcellularLocation>
        <location evidence="1">Membrane</location>
        <topology evidence="1">Multi-pass membrane protein</topology>
    </subcellularLocation>
</comment>
<feature type="transmembrane region" description="Helical" evidence="5">
    <location>
        <begin position="237"/>
        <end position="254"/>
    </location>
</feature>
<dbReference type="EMBL" id="QKRX01000005">
    <property type="protein sequence ID" value="RAU18220.1"/>
    <property type="molecule type" value="Genomic_DNA"/>
</dbReference>
<gene>
    <name evidence="7" type="ORF">DN062_08250</name>
</gene>
<feature type="transmembrane region" description="Helical" evidence="5">
    <location>
        <begin position="35"/>
        <end position="56"/>
    </location>
</feature>
<dbReference type="InterPro" id="IPR051533">
    <property type="entry name" value="WaaL-like"/>
</dbReference>
<evidence type="ECO:0000256" key="3">
    <source>
        <dbReference type="ARBA" id="ARBA00022989"/>
    </source>
</evidence>
<feature type="transmembrane region" description="Helical" evidence="5">
    <location>
        <begin position="214"/>
        <end position="231"/>
    </location>
</feature>